<dbReference type="GO" id="GO:0034023">
    <property type="term" value="F:5-(carboxyamino)imidazole ribonucleotide mutase activity"/>
    <property type="evidence" value="ECO:0007669"/>
    <property type="project" value="UniProtKB-UniRule"/>
</dbReference>
<evidence type="ECO:0000256" key="2">
    <source>
        <dbReference type="ARBA" id="ARBA00023235"/>
    </source>
</evidence>
<evidence type="ECO:0000256" key="3">
    <source>
        <dbReference type="HAMAP-Rule" id="MF_01929"/>
    </source>
</evidence>
<comment type="caution">
    <text evidence="7">The sequence shown here is derived from an EMBL/GenBank/DDBJ whole genome shotgun (WGS) entry which is preliminary data.</text>
</comment>
<dbReference type="Proteomes" id="UP000078532">
    <property type="component" value="Unassembled WGS sequence"/>
</dbReference>
<dbReference type="Gene3D" id="3.40.50.1970">
    <property type="match status" value="1"/>
</dbReference>
<sequence length="176" mass="18375">MTMSKPLVGIVTGSDSDLPIMKQATDMLDRFGLPYEIIISSAHRAPDKTSEYARTAVDRGLAVIIAAAGVAAHLPGVIAACTPLPVIGVPIKSGALSGVDALYSIVQMPAGIPVATMAINGAKNAAILAAQIIGATDPALRQKVIQYKDELARAVEDKARRLQELGVGGYLEQMEK</sequence>
<feature type="binding site" evidence="3 5">
    <location>
        <position position="44"/>
    </location>
    <ligand>
        <name>substrate</name>
    </ligand>
</feature>
<dbReference type="AlphaFoldDB" id="A0A1B7LCE7"/>
<feature type="domain" description="PurE" evidence="6">
    <location>
        <begin position="6"/>
        <end position="155"/>
    </location>
</feature>
<dbReference type="SUPFAM" id="SSF52255">
    <property type="entry name" value="N5-CAIR mutase (phosphoribosylaminoimidazole carboxylase, PurE)"/>
    <property type="match status" value="1"/>
</dbReference>
<name>A0A1B7LCE7_9FIRM</name>
<reference evidence="7 8" key="1">
    <citation type="submission" date="2016-04" db="EMBL/GenBank/DDBJ databases">
        <authorList>
            <person name="Evans L.H."/>
            <person name="Alamgir A."/>
            <person name="Owens N."/>
            <person name="Weber N.D."/>
            <person name="Virtaneva K."/>
            <person name="Barbian K."/>
            <person name="Babar A."/>
            <person name="Rosenke K."/>
        </authorList>
    </citation>
    <scope>NUCLEOTIDE SEQUENCE [LARGE SCALE GENOMIC DNA]</scope>
    <source>
        <strain evidence="7 8">LMa1</strain>
    </source>
</reference>
<dbReference type="PANTHER" id="PTHR23046:SF2">
    <property type="entry name" value="PHOSPHORIBOSYLAMINOIMIDAZOLE CARBOXYLASE"/>
    <property type="match status" value="1"/>
</dbReference>
<comment type="similarity">
    <text evidence="3">Belongs to the AIR carboxylase family. Class I subfamily.</text>
</comment>
<evidence type="ECO:0000256" key="1">
    <source>
        <dbReference type="ARBA" id="ARBA00022755"/>
    </source>
</evidence>
<evidence type="ECO:0000313" key="8">
    <source>
        <dbReference type="Proteomes" id="UP000078532"/>
    </source>
</evidence>
<dbReference type="InterPro" id="IPR000031">
    <property type="entry name" value="PurE_dom"/>
</dbReference>
<keyword evidence="2 3" id="KW-0413">Isomerase</keyword>
<feature type="binding site" evidence="3 5">
    <location>
        <position position="14"/>
    </location>
    <ligand>
        <name>substrate</name>
    </ligand>
</feature>
<dbReference type="NCBIfam" id="TIGR01162">
    <property type="entry name" value="purE"/>
    <property type="match status" value="1"/>
</dbReference>
<comment type="catalytic activity">
    <reaction evidence="3 4">
        <text>5-carboxyamino-1-(5-phospho-D-ribosyl)imidazole + H(+) = 5-amino-1-(5-phospho-D-ribosyl)imidazole-4-carboxylate</text>
        <dbReference type="Rhea" id="RHEA:13193"/>
        <dbReference type="ChEBI" id="CHEBI:15378"/>
        <dbReference type="ChEBI" id="CHEBI:58730"/>
        <dbReference type="ChEBI" id="CHEBI:77657"/>
        <dbReference type="EC" id="5.4.99.18"/>
    </reaction>
</comment>
<evidence type="ECO:0000259" key="6">
    <source>
        <dbReference type="SMART" id="SM01001"/>
    </source>
</evidence>
<dbReference type="PIRSF" id="PIRSF001338">
    <property type="entry name" value="AIR_carboxylase"/>
    <property type="match status" value="1"/>
</dbReference>
<dbReference type="HAMAP" id="MF_01929">
    <property type="entry name" value="PurE_classI"/>
    <property type="match status" value="1"/>
</dbReference>
<organism evidence="7 8">
    <name type="scientific">Desulfotomaculum copahuensis</name>
    <dbReference type="NCBI Taxonomy" id="1838280"/>
    <lineage>
        <taxon>Bacteria</taxon>
        <taxon>Bacillati</taxon>
        <taxon>Bacillota</taxon>
        <taxon>Clostridia</taxon>
        <taxon>Eubacteriales</taxon>
        <taxon>Desulfotomaculaceae</taxon>
        <taxon>Desulfotomaculum</taxon>
    </lineage>
</organism>
<gene>
    <name evidence="3" type="primary">purE</name>
    <name evidence="7" type="ORF">A6M21_13665</name>
</gene>
<dbReference type="UniPathway" id="UPA00074">
    <property type="reaction ID" value="UER00943"/>
</dbReference>
<comment type="pathway">
    <text evidence="3 4">Purine metabolism; IMP biosynthesis via de novo pathway; 5-amino-1-(5-phospho-D-ribosyl)imidazole-4-carboxylate from 5-amino-1-(5-phospho-D-ribosyl)imidazole (N5-CAIR route): step 2/2.</text>
</comment>
<dbReference type="EC" id="5.4.99.18" evidence="3 4"/>
<dbReference type="InterPro" id="IPR024694">
    <property type="entry name" value="PurE_prokaryotes"/>
</dbReference>
<evidence type="ECO:0000313" key="7">
    <source>
        <dbReference type="EMBL" id="OAT80335.1"/>
    </source>
</evidence>
<dbReference type="STRING" id="1838280.A6M21_13665"/>
<dbReference type="InterPro" id="IPR033747">
    <property type="entry name" value="PurE_ClassI"/>
</dbReference>
<feature type="binding site" evidence="3 5">
    <location>
        <position position="17"/>
    </location>
    <ligand>
        <name>substrate</name>
    </ligand>
</feature>
<comment type="function">
    <text evidence="3 4">Catalyzes the conversion of N5-carboxyaminoimidazole ribonucleotide (N5-CAIR) to 4-carboxy-5-aminoimidazole ribonucleotide (CAIR).</text>
</comment>
<proteinExistence type="inferred from homology"/>
<dbReference type="SMART" id="SM01001">
    <property type="entry name" value="AIRC"/>
    <property type="match status" value="1"/>
</dbReference>
<dbReference type="Pfam" id="PF00731">
    <property type="entry name" value="AIRC"/>
    <property type="match status" value="1"/>
</dbReference>
<keyword evidence="8" id="KW-1185">Reference proteome</keyword>
<evidence type="ECO:0000256" key="4">
    <source>
        <dbReference type="PIRNR" id="PIRNR001338"/>
    </source>
</evidence>
<accession>A0A1B7LCE7</accession>
<dbReference type="PANTHER" id="PTHR23046">
    <property type="entry name" value="PHOSPHORIBOSYLAMINOIMIDAZOLE CARBOXYLASE CATALYTIC SUBUNIT"/>
    <property type="match status" value="1"/>
</dbReference>
<keyword evidence="1 3" id="KW-0658">Purine biosynthesis</keyword>
<dbReference type="GO" id="GO:0006189">
    <property type="term" value="P:'de novo' IMP biosynthetic process"/>
    <property type="evidence" value="ECO:0007669"/>
    <property type="project" value="UniProtKB-UniRule"/>
</dbReference>
<dbReference type="EMBL" id="LYVF01000179">
    <property type="protein sequence ID" value="OAT80335.1"/>
    <property type="molecule type" value="Genomic_DNA"/>
</dbReference>
<protein>
    <recommendedName>
        <fullName evidence="3 4">N5-carboxyaminoimidazole ribonucleotide mutase</fullName>
        <shortName evidence="3 4">N5-CAIR mutase</shortName>
        <ecNumber evidence="3 4">5.4.99.18</ecNumber>
    </recommendedName>
    <alternativeName>
        <fullName evidence="3">5-(carboxyamino)imidazole ribonucleotide mutase</fullName>
    </alternativeName>
</protein>
<evidence type="ECO:0000256" key="5">
    <source>
        <dbReference type="PIRSR" id="PIRSR001338-1"/>
    </source>
</evidence>